<reference evidence="1 2" key="1">
    <citation type="submission" date="2024-01" db="EMBL/GenBank/DDBJ databases">
        <title>The complete chloroplast genome sequence of Lithospermum erythrorhizon: insights into the phylogenetic relationship among Boraginaceae species and the maternal lineages of purple gromwells.</title>
        <authorList>
            <person name="Okada T."/>
            <person name="Watanabe K."/>
        </authorList>
    </citation>
    <scope>NUCLEOTIDE SEQUENCE [LARGE SCALE GENOMIC DNA]</scope>
</reference>
<evidence type="ECO:0000313" key="1">
    <source>
        <dbReference type="EMBL" id="GAA0143814.1"/>
    </source>
</evidence>
<evidence type="ECO:0000313" key="2">
    <source>
        <dbReference type="Proteomes" id="UP001454036"/>
    </source>
</evidence>
<keyword evidence="2" id="KW-1185">Reference proteome</keyword>
<organism evidence="1 2">
    <name type="scientific">Lithospermum erythrorhizon</name>
    <name type="common">Purple gromwell</name>
    <name type="synonym">Lithospermum officinale var. erythrorhizon</name>
    <dbReference type="NCBI Taxonomy" id="34254"/>
    <lineage>
        <taxon>Eukaryota</taxon>
        <taxon>Viridiplantae</taxon>
        <taxon>Streptophyta</taxon>
        <taxon>Embryophyta</taxon>
        <taxon>Tracheophyta</taxon>
        <taxon>Spermatophyta</taxon>
        <taxon>Magnoliopsida</taxon>
        <taxon>eudicotyledons</taxon>
        <taxon>Gunneridae</taxon>
        <taxon>Pentapetalae</taxon>
        <taxon>asterids</taxon>
        <taxon>lamiids</taxon>
        <taxon>Boraginales</taxon>
        <taxon>Boraginaceae</taxon>
        <taxon>Boraginoideae</taxon>
        <taxon>Lithospermeae</taxon>
        <taxon>Lithospermum</taxon>
    </lineage>
</organism>
<comment type="caution">
    <text evidence="1">The sequence shown here is derived from an EMBL/GenBank/DDBJ whole genome shotgun (WGS) entry which is preliminary data.</text>
</comment>
<protein>
    <submittedName>
        <fullName evidence="1">Uncharacterized protein</fullName>
    </submittedName>
</protein>
<dbReference type="EMBL" id="BAABME010000565">
    <property type="protein sequence ID" value="GAA0143814.1"/>
    <property type="molecule type" value="Genomic_DNA"/>
</dbReference>
<gene>
    <name evidence="1" type="ORF">LIER_04409</name>
</gene>
<accession>A0AAV3NWV5</accession>
<dbReference type="AlphaFoldDB" id="A0AAV3NWV5"/>
<dbReference type="Proteomes" id="UP001454036">
    <property type="component" value="Unassembled WGS sequence"/>
</dbReference>
<dbReference type="PROSITE" id="PS51257">
    <property type="entry name" value="PROKAR_LIPOPROTEIN"/>
    <property type="match status" value="1"/>
</dbReference>
<name>A0AAV3NWV5_LITER</name>
<sequence length="76" mass="8555">MKLRLSYEEVCYVFASGPAVTSCVKNVLGPRAVLPSLQFNQAHSIHSFDSVPRFKDHQLTLRYGVIHIDFPGAEKH</sequence>
<proteinExistence type="predicted"/>